<name>A0A917PKB5_9PSED</name>
<organism evidence="1 2">
    <name type="scientific">Pseudomonas matsuisoli</name>
    <dbReference type="NCBI Taxonomy" id="1515666"/>
    <lineage>
        <taxon>Bacteria</taxon>
        <taxon>Pseudomonadati</taxon>
        <taxon>Pseudomonadota</taxon>
        <taxon>Gammaproteobacteria</taxon>
        <taxon>Pseudomonadales</taxon>
        <taxon>Pseudomonadaceae</taxon>
        <taxon>Pseudomonas</taxon>
    </lineage>
</organism>
<reference evidence="1" key="2">
    <citation type="submission" date="2020-09" db="EMBL/GenBank/DDBJ databases">
        <authorList>
            <person name="Sun Q."/>
            <person name="Ohkuma M."/>
        </authorList>
    </citation>
    <scope>NUCLEOTIDE SEQUENCE</scope>
    <source>
        <strain evidence="1">JCM 30078</strain>
    </source>
</reference>
<dbReference type="AlphaFoldDB" id="A0A917PKB5"/>
<keyword evidence="2" id="KW-1185">Reference proteome</keyword>
<dbReference type="RefSeq" id="WP_188981631.1">
    <property type="nucleotide sequence ID" value="NZ_BMPO01000001.1"/>
</dbReference>
<evidence type="ECO:0000313" key="2">
    <source>
        <dbReference type="Proteomes" id="UP000635983"/>
    </source>
</evidence>
<protein>
    <submittedName>
        <fullName evidence="1">Uncharacterized protein</fullName>
    </submittedName>
</protein>
<gene>
    <name evidence="1" type="ORF">GCM10009304_05930</name>
</gene>
<sequence length="198" mass="22482">MVPNAVADNPLLTQDELDFIRDVLLSPRMGVSLAVPRSDIDAPRALELLRRLGESGKLTLEAKLEEQRLTFPLQVVGSEADHLHLEISAPRILESGKRTRAWRLMLDQPLPLLTIDGAPTSLDVWELSPDSARVRLREKNGTLPQRFDFQLPLSDEHALPVSGELIRRIDPRTAAYQLKMSQAETERLRHFLFEHIEM</sequence>
<evidence type="ECO:0000313" key="1">
    <source>
        <dbReference type="EMBL" id="GGJ82743.1"/>
    </source>
</evidence>
<accession>A0A917PKB5</accession>
<dbReference type="EMBL" id="BMPO01000001">
    <property type="protein sequence ID" value="GGJ82743.1"/>
    <property type="molecule type" value="Genomic_DNA"/>
</dbReference>
<reference evidence="1" key="1">
    <citation type="journal article" date="2014" name="Int. J. Syst. Evol. Microbiol.">
        <title>Complete genome sequence of Corynebacterium casei LMG S-19264T (=DSM 44701T), isolated from a smear-ripened cheese.</title>
        <authorList>
            <consortium name="US DOE Joint Genome Institute (JGI-PGF)"/>
            <person name="Walter F."/>
            <person name="Albersmeier A."/>
            <person name="Kalinowski J."/>
            <person name="Ruckert C."/>
        </authorList>
    </citation>
    <scope>NUCLEOTIDE SEQUENCE</scope>
    <source>
        <strain evidence="1">JCM 30078</strain>
    </source>
</reference>
<dbReference type="Proteomes" id="UP000635983">
    <property type="component" value="Unassembled WGS sequence"/>
</dbReference>
<proteinExistence type="predicted"/>
<comment type="caution">
    <text evidence="1">The sequence shown here is derived from an EMBL/GenBank/DDBJ whole genome shotgun (WGS) entry which is preliminary data.</text>
</comment>